<protein>
    <submittedName>
        <fullName evidence="4">Uncharacterized lipoprotein YddW (UPF0748 family)</fullName>
    </submittedName>
</protein>
<accession>A0A4R3YRG1</accession>
<dbReference type="InterPro" id="IPR003790">
    <property type="entry name" value="GHL10"/>
</dbReference>
<proteinExistence type="predicted"/>
<dbReference type="InterPro" id="IPR017853">
    <property type="entry name" value="GH"/>
</dbReference>
<keyword evidence="2" id="KW-1133">Transmembrane helix</keyword>
<dbReference type="RefSeq" id="WP_066445075.1">
    <property type="nucleotide sequence ID" value="NZ_JANKBF010000017.1"/>
</dbReference>
<dbReference type="Pfam" id="PF02638">
    <property type="entry name" value="GHL10"/>
    <property type="match status" value="2"/>
</dbReference>
<name>A0A4R3YRG1_9FIRM</name>
<gene>
    <name evidence="4" type="ORF">EDD60_11917</name>
</gene>
<sequence>MKKNKHSLLVISVLVCVCLIVYVFFPKPACSLSSFDKRAIWFSYSDLAKFSYDSQKAFTKDFQTAINRVEKYKINTVIVQVRPFSDALYQSKLFPISQVICQKTSLSFDPLKEMTKIAHQKGLMIEAWVNPYRISLNQTTYQQFMSQSPKSAWLKDTKLTIGYEPFKYILNPASQEVRDYIVAGVKEIVENYAIDGIHFDDYFYIEGTHGKTTKNQRLDNVNTLISDVYQCIKAINKDVTFGISPQGNYENCINEGADVDTWLKEEGYVDYVMPQIYWSDQYGESQTKMFSQRAKQFAGLKRCQDVALYAGLALYRAGDEYDVDQGWKLADDNISQQVQILSLNGYKGFGLFNYSSLSKKAAIKEMDELLRVHPYNS</sequence>
<keyword evidence="1" id="KW-0732">Signal</keyword>
<keyword evidence="2" id="KW-0472">Membrane</keyword>
<feature type="domain" description="Glycosyl hydrolase-like 10" evidence="3">
    <location>
        <begin position="38"/>
        <end position="216"/>
    </location>
</feature>
<dbReference type="EMBL" id="SMCQ01000019">
    <property type="protein sequence ID" value="TCV95030.1"/>
    <property type="molecule type" value="Genomic_DNA"/>
</dbReference>
<dbReference type="PANTHER" id="PTHR43405:SF1">
    <property type="entry name" value="GLYCOSYL HYDROLASE DIGH"/>
    <property type="match status" value="1"/>
</dbReference>
<keyword evidence="5" id="KW-1185">Reference proteome</keyword>
<feature type="domain" description="Glycosyl hydrolase-like 10" evidence="3">
    <location>
        <begin position="217"/>
        <end position="327"/>
    </location>
</feature>
<reference evidence="4 5" key="1">
    <citation type="submission" date="2019-03" db="EMBL/GenBank/DDBJ databases">
        <title>Genomic Encyclopedia of Type Strains, Phase IV (KMG-IV): sequencing the most valuable type-strain genomes for metagenomic binning, comparative biology and taxonomic classification.</title>
        <authorList>
            <person name="Goeker M."/>
        </authorList>
    </citation>
    <scope>NUCLEOTIDE SEQUENCE [LARGE SCALE GENOMIC DNA]</scope>
    <source>
        <strain evidence="4 5">DSM 29487</strain>
    </source>
</reference>
<dbReference type="PANTHER" id="PTHR43405">
    <property type="entry name" value="GLYCOSYL HYDROLASE DIGH"/>
    <property type="match status" value="1"/>
</dbReference>
<evidence type="ECO:0000259" key="3">
    <source>
        <dbReference type="Pfam" id="PF02638"/>
    </source>
</evidence>
<evidence type="ECO:0000313" key="5">
    <source>
        <dbReference type="Proteomes" id="UP000295515"/>
    </source>
</evidence>
<dbReference type="GeneID" id="98916110"/>
<dbReference type="Gene3D" id="3.20.20.80">
    <property type="entry name" value="Glycosidases"/>
    <property type="match status" value="2"/>
</dbReference>
<evidence type="ECO:0000256" key="2">
    <source>
        <dbReference type="SAM" id="Phobius"/>
    </source>
</evidence>
<keyword evidence="4" id="KW-0449">Lipoprotein</keyword>
<keyword evidence="2" id="KW-0812">Transmembrane</keyword>
<dbReference type="InterPro" id="IPR052177">
    <property type="entry name" value="Divisome_Glycosyl_Hydrolase"/>
</dbReference>
<comment type="caution">
    <text evidence="4">The sequence shown here is derived from an EMBL/GenBank/DDBJ whole genome shotgun (WGS) entry which is preliminary data.</text>
</comment>
<evidence type="ECO:0000256" key="1">
    <source>
        <dbReference type="ARBA" id="ARBA00022729"/>
    </source>
</evidence>
<feature type="transmembrane region" description="Helical" evidence="2">
    <location>
        <begin position="7"/>
        <end position="25"/>
    </location>
</feature>
<dbReference type="Proteomes" id="UP000295515">
    <property type="component" value="Unassembled WGS sequence"/>
</dbReference>
<evidence type="ECO:0000313" key="4">
    <source>
        <dbReference type="EMBL" id="TCV95030.1"/>
    </source>
</evidence>
<organism evidence="4 5">
    <name type="scientific">Longibaculum muris</name>
    <dbReference type="NCBI Taxonomy" id="1796628"/>
    <lineage>
        <taxon>Bacteria</taxon>
        <taxon>Bacillati</taxon>
        <taxon>Bacillota</taxon>
        <taxon>Erysipelotrichia</taxon>
        <taxon>Erysipelotrichales</taxon>
        <taxon>Coprobacillaceae</taxon>
        <taxon>Longibaculum</taxon>
    </lineage>
</organism>
<dbReference type="SUPFAM" id="SSF51445">
    <property type="entry name" value="(Trans)glycosidases"/>
    <property type="match status" value="1"/>
</dbReference>
<dbReference type="AlphaFoldDB" id="A0A4R3YRG1"/>